<keyword evidence="1" id="KW-1133">Transmembrane helix</keyword>
<evidence type="ECO:0000313" key="3">
    <source>
        <dbReference type="EMBL" id="MFC0680068.1"/>
    </source>
</evidence>
<evidence type="ECO:0000256" key="1">
    <source>
        <dbReference type="SAM" id="Phobius"/>
    </source>
</evidence>
<accession>A0ABV6RVZ9</accession>
<dbReference type="EMBL" id="JBHLTG010000005">
    <property type="protein sequence ID" value="MFC0680068.1"/>
    <property type="molecule type" value="Genomic_DNA"/>
</dbReference>
<keyword evidence="4" id="KW-1185">Reference proteome</keyword>
<name>A0ABV6RVZ9_9GAMM</name>
<dbReference type="Proteomes" id="UP001589896">
    <property type="component" value="Unassembled WGS sequence"/>
</dbReference>
<feature type="transmembrane region" description="Helical" evidence="1">
    <location>
        <begin position="53"/>
        <end position="75"/>
    </location>
</feature>
<reference evidence="3 4" key="1">
    <citation type="submission" date="2024-09" db="EMBL/GenBank/DDBJ databases">
        <authorList>
            <person name="Sun Q."/>
            <person name="Mori K."/>
        </authorList>
    </citation>
    <scope>NUCLEOTIDE SEQUENCE [LARGE SCALE GENOMIC DNA]</scope>
    <source>
        <strain evidence="3 4">KCTC 23076</strain>
    </source>
</reference>
<feature type="transmembrane region" description="Helical" evidence="1">
    <location>
        <begin position="24"/>
        <end position="47"/>
    </location>
</feature>
<feature type="transmembrane region" description="Helical" evidence="1">
    <location>
        <begin position="96"/>
        <end position="116"/>
    </location>
</feature>
<dbReference type="Pfam" id="PF02517">
    <property type="entry name" value="Rce1-like"/>
    <property type="match status" value="1"/>
</dbReference>
<feature type="transmembrane region" description="Helical" evidence="1">
    <location>
        <begin position="205"/>
        <end position="221"/>
    </location>
</feature>
<proteinExistence type="predicted"/>
<dbReference type="RefSeq" id="WP_386671476.1">
    <property type="nucleotide sequence ID" value="NZ_JBHLTG010000005.1"/>
</dbReference>
<feature type="transmembrane region" description="Helical" evidence="1">
    <location>
        <begin position="228"/>
        <end position="249"/>
    </location>
</feature>
<protein>
    <submittedName>
        <fullName evidence="3">Lysostaphin resistance A-like protein</fullName>
    </submittedName>
</protein>
<evidence type="ECO:0000313" key="4">
    <source>
        <dbReference type="Proteomes" id="UP001589896"/>
    </source>
</evidence>
<sequence length="250" mass="26514">MTASSRIPVHARTIDVRMTWPQALAWHLLPGAALTTVAIAGGALLHAVGLPAVWALLGGAIAVQVPLLLLLRARLTDRASLHSLSTTPPQGRSRRLTVFAVSLVAAVLLPGLAAWLEPLIRAHLFGWLPQWWSTGLGSLAGSNASEAIVTLVLWFVGLVLLGPIAEELYFRGELLPRIPARPWGRAVASAGLFAIYHLWQPYAGLTVFLFSLPIAIARARFGASPAACAAAHCLVNLGMFSALLSGILAR</sequence>
<organism evidence="3 4">
    <name type="scientific">Lysobacter korlensis</name>
    <dbReference type="NCBI Taxonomy" id="553636"/>
    <lineage>
        <taxon>Bacteria</taxon>
        <taxon>Pseudomonadati</taxon>
        <taxon>Pseudomonadota</taxon>
        <taxon>Gammaproteobacteria</taxon>
        <taxon>Lysobacterales</taxon>
        <taxon>Lysobacteraceae</taxon>
        <taxon>Lysobacter</taxon>
    </lineage>
</organism>
<feature type="domain" description="CAAX prenyl protease 2/Lysostaphin resistance protein A-like" evidence="2">
    <location>
        <begin position="150"/>
        <end position="237"/>
    </location>
</feature>
<gene>
    <name evidence="3" type="ORF">ACFFGH_19710</name>
</gene>
<comment type="caution">
    <text evidence="3">The sequence shown here is derived from an EMBL/GenBank/DDBJ whole genome shotgun (WGS) entry which is preliminary data.</text>
</comment>
<dbReference type="InterPro" id="IPR003675">
    <property type="entry name" value="Rce1/LyrA-like_dom"/>
</dbReference>
<keyword evidence="1" id="KW-0472">Membrane</keyword>
<feature type="transmembrane region" description="Helical" evidence="1">
    <location>
        <begin position="136"/>
        <end position="161"/>
    </location>
</feature>
<evidence type="ECO:0000259" key="2">
    <source>
        <dbReference type="Pfam" id="PF02517"/>
    </source>
</evidence>
<keyword evidence="1" id="KW-0812">Transmembrane</keyword>